<organism evidence="2 3">
    <name type="scientific">Saprospira grandis DSM 2844</name>
    <dbReference type="NCBI Taxonomy" id="694433"/>
    <lineage>
        <taxon>Bacteria</taxon>
        <taxon>Pseudomonadati</taxon>
        <taxon>Bacteroidota</taxon>
        <taxon>Saprospiria</taxon>
        <taxon>Saprospirales</taxon>
        <taxon>Saprospiraceae</taxon>
        <taxon>Saprospira</taxon>
    </lineage>
</organism>
<reference evidence="3" key="1">
    <citation type="journal article" date="2012" name="Stand. Genomic Sci.">
        <title>Permanent draft genome sequence of the gliding predator Saprospira grandis strain Sa g1 (= HR1).</title>
        <authorList>
            <person name="Mavromatis K."/>
            <person name="Chertkov O."/>
            <person name="Lapidus A."/>
            <person name="Nolan M."/>
            <person name="Lucas S."/>
            <person name="Tice H."/>
            <person name="Del Rio T.G."/>
            <person name="Cheng J.F."/>
            <person name="Han C."/>
            <person name="Tapia R."/>
            <person name="Bruce D."/>
            <person name="Goodwin L.A."/>
            <person name="Pitluck S."/>
            <person name="Huntemann M."/>
            <person name="Liolios K."/>
            <person name="Pagani I."/>
            <person name="Ivanova N."/>
            <person name="Mikhailova N."/>
            <person name="Pati A."/>
            <person name="Chen A."/>
            <person name="Palaniappan K."/>
            <person name="Land M."/>
            <person name="Brambilla E.M."/>
            <person name="Rohde M."/>
            <person name="Spring S."/>
            <person name="Goker M."/>
            <person name="Detter J.C."/>
            <person name="Bristow J."/>
            <person name="Eisen J.A."/>
            <person name="Markowitz V."/>
            <person name="Hugenholtz P."/>
            <person name="Kyrpides N.C."/>
            <person name="Klenk H.P."/>
            <person name="Woyke T."/>
        </authorList>
    </citation>
    <scope>NUCLEOTIDE SEQUENCE [LARGE SCALE GENOMIC DNA]</scope>
    <source>
        <strain evidence="3">DSM 2844</strain>
    </source>
</reference>
<name>J0P4J9_9BACT</name>
<dbReference type="EMBL" id="JH719942">
    <property type="protein sequence ID" value="EJF52352.1"/>
    <property type="molecule type" value="Genomic_DNA"/>
</dbReference>
<dbReference type="RefSeq" id="WP_002657231.1">
    <property type="nucleotide sequence ID" value="NZ_JH719942.1"/>
</dbReference>
<sequence length="412" mass="47571">MRPFRHLLIGSFVFLLLTACTEEAPKEQPRGPEHRLAAKNSKTSLLPQFVEVSIPNLRLRSTPDLEGAVLERLALESVVEYLNDSTNFTTLVEMGGEDRYEHWYKVRSSNGNEGWVYGGCIKFLTERENLRFQSIKESQAPIPLSKKKEIDPMEQAQMNRFGELLKKISIQKKSAFEEAIQYYEGMFPNRKAAASDWALAKLVAFQQQVHSYWVDRLPSSKFQAHLAELKRYGSVDMQQNASLRELDQLYLAFALGPKGELLLVPNIDKFQRRVYRIAPANGRIFLDLYAQDIEEPVLKDGEIIRPITELAARLISWDKFLLRLPDYELKDWIEEQKSLYLRALLQGTANRPAFAGQPKRLEDDFQLAYKNLLEQMGEASLILKMQPYVEVLAQENYIYNERVRAAQAKVYE</sequence>
<dbReference type="Proteomes" id="UP000005113">
    <property type="component" value="Unassembled WGS sequence"/>
</dbReference>
<gene>
    <name evidence="2" type="ORF">SapgrDRAFT_0609</name>
</gene>
<accession>J0P4J9</accession>
<evidence type="ECO:0000313" key="2">
    <source>
        <dbReference type="EMBL" id="EJF52352.1"/>
    </source>
</evidence>
<evidence type="ECO:0000259" key="1">
    <source>
        <dbReference type="Pfam" id="PF08239"/>
    </source>
</evidence>
<evidence type="ECO:0000313" key="3">
    <source>
        <dbReference type="Proteomes" id="UP000005113"/>
    </source>
</evidence>
<protein>
    <recommendedName>
        <fullName evidence="1">SH3b domain-containing protein</fullName>
    </recommendedName>
</protein>
<feature type="domain" description="SH3b" evidence="1">
    <location>
        <begin position="56"/>
        <end position="121"/>
    </location>
</feature>
<dbReference type="Pfam" id="PF08239">
    <property type="entry name" value="SH3_3"/>
    <property type="match status" value="1"/>
</dbReference>
<proteinExistence type="predicted"/>
<dbReference type="Gene3D" id="2.30.30.40">
    <property type="entry name" value="SH3 Domains"/>
    <property type="match status" value="1"/>
</dbReference>
<dbReference type="OrthoDB" id="1418530at2"/>
<dbReference type="PROSITE" id="PS51257">
    <property type="entry name" value="PROKAR_LIPOPROTEIN"/>
    <property type="match status" value="1"/>
</dbReference>
<dbReference type="AlphaFoldDB" id="J0P4J9"/>
<dbReference type="HOGENOM" id="CLU_667120_0_0_10"/>
<dbReference type="InterPro" id="IPR003646">
    <property type="entry name" value="SH3-like_bac-type"/>
</dbReference>